<name>A0AAV9ECZ4_ACOCL</name>
<evidence type="ECO:0000256" key="1">
    <source>
        <dbReference type="SAM" id="MobiDB-lite"/>
    </source>
</evidence>
<accession>A0AAV9ECZ4</accession>
<sequence>MTDRCSLSAHSASRFGITATSEGTPPTNALNSEDSLVGSDRTRTDRRRHRPSSPGIRPVRTFPSSFTVSRFAHPPISGGIRPVKKLQESLRWTREQQTRPIRIGPERRLQRSTDSSEGAAPIRRSGIHPEKELRERSSDRRWGDRRRR</sequence>
<evidence type="ECO:0000313" key="2">
    <source>
        <dbReference type="EMBL" id="KAK1311222.1"/>
    </source>
</evidence>
<organism evidence="2 3">
    <name type="scientific">Acorus calamus</name>
    <name type="common">Sweet flag</name>
    <dbReference type="NCBI Taxonomy" id="4465"/>
    <lineage>
        <taxon>Eukaryota</taxon>
        <taxon>Viridiplantae</taxon>
        <taxon>Streptophyta</taxon>
        <taxon>Embryophyta</taxon>
        <taxon>Tracheophyta</taxon>
        <taxon>Spermatophyta</taxon>
        <taxon>Magnoliopsida</taxon>
        <taxon>Liliopsida</taxon>
        <taxon>Acoraceae</taxon>
        <taxon>Acorus</taxon>
    </lineage>
</organism>
<reference evidence="2" key="1">
    <citation type="journal article" date="2023" name="Nat. Commun.">
        <title>Diploid and tetraploid genomes of Acorus and the evolution of monocots.</title>
        <authorList>
            <person name="Ma L."/>
            <person name="Liu K.W."/>
            <person name="Li Z."/>
            <person name="Hsiao Y.Y."/>
            <person name="Qi Y."/>
            <person name="Fu T."/>
            <person name="Tang G.D."/>
            <person name="Zhang D."/>
            <person name="Sun W.H."/>
            <person name="Liu D.K."/>
            <person name="Li Y."/>
            <person name="Chen G.Z."/>
            <person name="Liu X.D."/>
            <person name="Liao X.Y."/>
            <person name="Jiang Y.T."/>
            <person name="Yu X."/>
            <person name="Hao Y."/>
            <person name="Huang J."/>
            <person name="Zhao X.W."/>
            <person name="Ke S."/>
            <person name="Chen Y.Y."/>
            <person name="Wu W.L."/>
            <person name="Hsu J.L."/>
            <person name="Lin Y.F."/>
            <person name="Huang M.D."/>
            <person name="Li C.Y."/>
            <person name="Huang L."/>
            <person name="Wang Z.W."/>
            <person name="Zhao X."/>
            <person name="Zhong W.Y."/>
            <person name="Peng D.H."/>
            <person name="Ahmad S."/>
            <person name="Lan S."/>
            <person name="Zhang J.S."/>
            <person name="Tsai W.C."/>
            <person name="Van de Peer Y."/>
            <person name="Liu Z.J."/>
        </authorList>
    </citation>
    <scope>NUCLEOTIDE SEQUENCE</scope>
    <source>
        <strain evidence="2">CP</strain>
    </source>
</reference>
<reference evidence="2" key="2">
    <citation type="submission" date="2023-06" db="EMBL/GenBank/DDBJ databases">
        <authorList>
            <person name="Ma L."/>
            <person name="Liu K.-W."/>
            <person name="Li Z."/>
            <person name="Hsiao Y.-Y."/>
            <person name="Qi Y."/>
            <person name="Fu T."/>
            <person name="Tang G."/>
            <person name="Zhang D."/>
            <person name="Sun W.-H."/>
            <person name="Liu D.-K."/>
            <person name="Li Y."/>
            <person name="Chen G.-Z."/>
            <person name="Liu X.-D."/>
            <person name="Liao X.-Y."/>
            <person name="Jiang Y.-T."/>
            <person name="Yu X."/>
            <person name="Hao Y."/>
            <person name="Huang J."/>
            <person name="Zhao X.-W."/>
            <person name="Ke S."/>
            <person name="Chen Y.-Y."/>
            <person name="Wu W.-L."/>
            <person name="Hsu J.-L."/>
            <person name="Lin Y.-F."/>
            <person name="Huang M.-D."/>
            <person name="Li C.-Y."/>
            <person name="Huang L."/>
            <person name="Wang Z.-W."/>
            <person name="Zhao X."/>
            <person name="Zhong W.-Y."/>
            <person name="Peng D.-H."/>
            <person name="Ahmad S."/>
            <person name="Lan S."/>
            <person name="Zhang J.-S."/>
            <person name="Tsai W.-C."/>
            <person name="Van De Peer Y."/>
            <person name="Liu Z.-J."/>
        </authorList>
    </citation>
    <scope>NUCLEOTIDE SEQUENCE</scope>
    <source>
        <strain evidence="2">CP</strain>
        <tissue evidence="2">Leaves</tissue>
    </source>
</reference>
<protein>
    <submittedName>
        <fullName evidence="2">Uncharacterized protein</fullName>
    </submittedName>
</protein>
<comment type="caution">
    <text evidence="2">The sequence shown here is derived from an EMBL/GenBank/DDBJ whole genome shotgun (WGS) entry which is preliminary data.</text>
</comment>
<feature type="compositionally biased region" description="Basic and acidic residues" evidence="1">
    <location>
        <begin position="127"/>
        <end position="142"/>
    </location>
</feature>
<dbReference type="Proteomes" id="UP001180020">
    <property type="component" value="Unassembled WGS sequence"/>
</dbReference>
<feature type="region of interest" description="Disordered" evidence="1">
    <location>
        <begin position="88"/>
        <end position="148"/>
    </location>
</feature>
<evidence type="ECO:0000313" key="3">
    <source>
        <dbReference type="Proteomes" id="UP001180020"/>
    </source>
</evidence>
<dbReference type="EMBL" id="JAUJYO010000008">
    <property type="protein sequence ID" value="KAK1311222.1"/>
    <property type="molecule type" value="Genomic_DNA"/>
</dbReference>
<dbReference type="AlphaFoldDB" id="A0AAV9ECZ4"/>
<feature type="compositionally biased region" description="Polar residues" evidence="1">
    <location>
        <begin position="18"/>
        <end position="34"/>
    </location>
</feature>
<feature type="region of interest" description="Disordered" evidence="1">
    <location>
        <begin position="1"/>
        <end position="61"/>
    </location>
</feature>
<keyword evidence="3" id="KW-1185">Reference proteome</keyword>
<proteinExistence type="predicted"/>
<feature type="compositionally biased region" description="Basic and acidic residues" evidence="1">
    <location>
        <begin position="88"/>
        <end position="97"/>
    </location>
</feature>
<gene>
    <name evidence="2" type="ORF">QJS10_CPA08g00391</name>
</gene>